<comment type="subcellular location">
    <subcellularLocation>
        <location evidence="9">Cytoplasm</location>
    </subcellularLocation>
</comment>
<dbReference type="InterPro" id="IPR006638">
    <property type="entry name" value="Elp3/MiaA/NifB-like_rSAM"/>
</dbReference>
<sequence>MKNDIDAVYIHIPFCNYICAYCDFCKVFYNKEYVNKYLDALDKEIKSNYKKEVITSLYIGGGTPSSLSIDELKKLFNILEIFNLSKDCEITFESNPDSLSLDKIKLLKKHGINRVSLGVETINKRLQEILERKTNKDDVIRCINNLKTNGITNINVDLIYAINGESINDLKNDLNFLLSLVVPHISTYSLIIEDNTKLKINNVKNIDKSIDREMYDMISDTLKDNNYLHYEISNFAKEGYQSKHNLKYWYNLEYYGFGCGASGYINNIRYTNTRSISKYIKGKTIIDKEILTIKDKMFYEVMLNLRTNRGIDKVVFKDKYKANIDDIFNYKDLVKEKVLYEDERYLKVYEDYFYVLDDVVCKIMVK</sequence>
<evidence type="ECO:0000313" key="12">
    <source>
        <dbReference type="Proteomes" id="UP000824232"/>
    </source>
</evidence>
<evidence type="ECO:0000256" key="9">
    <source>
        <dbReference type="RuleBase" id="RU364116"/>
    </source>
</evidence>
<dbReference type="PANTHER" id="PTHR13932:SF5">
    <property type="entry name" value="RADICAL S-ADENOSYL METHIONINE DOMAIN-CONTAINING PROTEIN 1, MITOCHONDRIAL"/>
    <property type="match status" value="1"/>
</dbReference>
<dbReference type="InterPro" id="IPR013785">
    <property type="entry name" value="Aldolase_TIM"/>
</dbReference>
<dbReference type="PANTHER" id="PTHR13932">
    <property type="entry name" value="COPROPORPHYRINIGEN III OXIDASE"/>
    <property type="match status" value="1"/>
</dbReference>
<evidence type="ECO:0000256" key="6">
    <source>
        <dbReference type="ARBA" id="ARBA00023004"/>
    </source>
</evidence>
<gene>
    <name evidence="11" type="primary">hemW</name>
    <name evidence="11" type="ORF">IAB38_01955</name>
</gene>
<proteinExistence type="inferred from homology"/>
<dbReference type="SFLD" id="SFLDS00029">
    <property type="entry name" value="Radical_SAM"/>
    <property type="match status" value="1"/>
</dbReference>
<evidence type="ECO:0000256" key="3">
    <source>
        <dbReference type="ARBA" id="ARBA00022617"/>
    </source>
</evidence>
<keyword evidence="3 9" id="KW-0349">Heme</keyword>
<dbReference type="AlphaFoldDB" id="A0A9D1J2M0"/>
<comment type="caution">
    <text evidence="11">The sequence shown here is derived from an EMBL/GenBank/DDBJ whole genome shotgun (WGS) entry which is preliminary data.</text>
</comment>
<dbReference type="SFLD" id="SFLDG01082">
    <property type="entry name" value="B12-binding_domain_containing"/>
    <property type="match status" value="1"/>
</dbReference>
<dbReference type="InterPro" id="IPR034505">
    <property type="entry name" value="Coproporphyrinogen-III_oxidase"/>
</dbReference>
<dbReference type="GO" id="GO:0004109">
    <property type="term" value="F:coproporphyrinogen oxidase activity"/>
    <property type="evidence" value="ECO:0007669"/>
    <property type="project" value="InterPro"/>
</dbReference>
<dbReference type="Pfam" id="PF04055">
    <property type="entry name" value="Radical_SAM"/>
    <property type="match status" value="1"/>
</dbReference>
<keyword evidence="4 9" id="KW-0949">S-adenosyl-L-methionine</keyword>
<dbReference type="Gene3D" id="3.20.20.70">
    <property type="entry name" value="Aldolase class I"/>
    <property type="match status" value="1"/>
</dbReference>
<dbReference type="GO" id="GO:0046872">
    <property type="term" value="F:metal ion binding"/>
    <property type="evidence" value="ECO:0007669"/>
    <property type="project" value="UniProtKB-UniRule"/>
</dbReference>
<evidence type="ECO:0000256" key="2">
    <source>
        <dbReference type="ARBA" id="ARBA00017228"/>
    </source>
</evidence>
<evidence type="ECO:0000256" key="7">
    <source>
        <dbReference type="ARBA" id="ARBA00023014"/>
    </source>
</evidence>
<comment type="function">
    <text evidence="9">Probably acts as a heme chaperone, transferring heme to an unknown acceptor. Binds one molecule of heme per monomer, possibly covalently. Binds 1 [4Fe-4S] cluster. The cluster is coordinated with 3 cysteines and an exchangeable S-adenosyl-L-methionine.</text>
</comment>
<evidence type="ECO:0000256" key="5">
    <source>
        <dbReference type="ARBA" id="ARBA00022723"/>
    </source>
</evidence>
<dbReference type="InterPro" id="IPR007197">
    <property type="entry name" value="rSAM"/>
</dbReference>
<evidence type="ECO:0000256" key="4">
    <source>
        <dbReference type="ARBA" id="ARBA00022691"/>
    </source>
</evidence>
<comment type="similarity">
    <text evidence="1">Belongs to the anaerobic coproporphyrinogen-III oxidase family. HemW subfamily.</text>
</comment>
<organism evidence="11 12">
    <name type="scientific">Candidatus Onthousia excrementipullorum</name>
    <dbReference type="NCBI Taxonomy" id="2840884"/>
    <lineage>
        <taxon>Bacteria</taxon>
        <taxon>Bacillati</taxon>
        <taxon>Bacillota</taxon>
        <taxon>Bacilli</taxon>
        <taxon>Candidatus Onthousia</taxon>
    </lineage>
</organism>
<keyword evidence="9" id="KW-0004">4Fe-4S</keyword>
<protein>
    <recommendedName>
        <fullName evidence="2 9">Heme chaperone HemW</fullName>
    </recommendedName>
</protein>
<evidence type="ECO:0000313" key="11">
    <source>
        <dbReference type="EMBL" id="HIR58791.1"/>
    </source>
</evidence>
<dbReference type="SUPFAM" id="SSF102114">
    <property type="entry name" value="Radical SAM enzymes"/>
    <property type="match status" value="1"/>
</dbReference>
<feature type="domain" description="Radical SAM core" evidence="10">
    <location>
        <begin position="1"/>
        <end position="228"/>
    </location>
</feature>
<accession>A0A9D1J2M0</accession>
<dbReference type="SMART" id="SM00729">
    <property type="entry name" value="Elp3"/>
    <property type="match status" value="1"/>
</dbReference>
<dbReference type="NCBIfam" id="TIGR00539">
    <property type="entry name" value="hemN_rel"/>
    <property type="match status" value="1"/>
</dbReference>
<dbReference type="SFLD" id="SFLDG01065">
    <property type="entry name" value="anaerobic_coproporphyrinogen-I"/>
    <property type="match status" value="1"/>
</dbReference>
<dbReference type="CDD" id="cd01335">
    <property type="entry name" value="Radical_SAM"/>
    <property type="match status" value="1"/>
</dbReference>
<evidence type="ECO:0000259" key="10">
    <source>
        <dbReference type="PROSITE" id="PS51918"/>
    </source>
</evidence>
<evidence type="ECO:0000256" key="8">
    <source>
        <dbReference type="ARBA" id="ARBA00023186"/>
    </source>
</evidence>
<keyword evidence="9" id="KW-0963">Cytoplasm</keyword>
<reference evidence="11" key="2">
    <citation type="journal article" date="2021" name="PeerJ">
        <title>Extensive microbial diversity within the chicken gut microbiome revealed by metagenomics and culture.</title>
        <authorList>
            <person name="Gilroy R."/>
            <person name="Ravi A."/>
            <person name="Getino M."/>
            <person name="Pursley I."/>
            <person name="Horton D.L."/>
            <person name="Alikhan N.F."/>
            <person name="Baker D."/>
            <person name="Gharbi K."/>
            <person name="Hall N."/>
            <person name="Watson M."/>
            <person name="Adriaenssens E.M."/>
            <person name="Foster-Nyarko E."/>
            <person name="Jarju S."/>
            <person name="Secka A."/>
            <person name="Antonio M."/>
            <person name="Oren A."/>
            <person name="Chaudhuri R.R."/>
            <person name="La Ragione R."/>
            <person name="Hildebrand F."/>
            <person name="Pallen M.J."/>
        </authorList>
    </citation>
    <scope>NUCLEOTIDE SEQUENCE</scope>
    <source>
        <strain evidence="11">CHK184-20233</strain>
    </source>
</reference>
<dbReference type="Proteomes" id="UP000824232">
    <property type="component" value="Unassembled WGS sequence"/>
</dbReference>
<keyword evidence="8 9" id="KW-0143">Chaperone</keyword>
<dbReference type="PROSITE" id="PS51918">
    <property type="entry name" value="RADICAL_SAM"/>
    <property type="match status" value="1"/>
</dbReference>
<dbReference type="InterPro" id="IPR058240">
    <property type="entry name" value="rSAM_sf"/>
</dbReference>
<keyword evidence="7 9" id="KW-0411">Iron-sulfur</keyword>
<dbReference type="GO" id="GO:0005737">
    <property type="term" value="C:cytoplasm"/>
    <property type="evidence" value="ECO:0007669"/>
    <property type="project" value="UniProtKB-SubCell"/>
</dbReference>
<dbReference type="GO" id="GO:0051539">
    <property type="term" value="F:4 iron, 4 sulfur cluster binding"/>
    <property type="evidence" value="ECO:0007669"/>
    <property type="project" value="UniProtKB-UniRule"/>
</dbReference>
<name>A0A9D1J2M0_9FIRM</name>
<dbReference type="GO" id="GO:0006779">
    <property type="term" value="P:porphyrin-containing compound biosynthetic process"/>
    <property type="evidence" value="ECO:0007669"/>
    <property type="project" value="InterPro"/>
</dbReference>
<dbReference type="SFLD" id="SFLDF00562">
    <property type="entry name" value="HemN-like__clustered_with_heat"/>
    <property type="match status" value="1"/>
</dbReference>
<dbReference type="EMBL" id="DVHC01000022">
    <property type="protein sequence ID" value="HIR58791.1"/>
    <property type="molecule type" value="Genomic_DNA"/>
</dbReference>
<reference evidence="11" key="1">
    <citation type="submission" date="2020-10" db="EMBL/GenBank/DDBJ databases">
        <authorList>
            <person name="Gilroy R."/>
        </authorList>
    </citation>
    <scope>NUCLEOTIDE SEQUENCE</scope>
    <source>
        <strain evidence="11">CHK184-20233</strain>
    </source>
</reference>
<keyword evidence="5 9" id="KW-0479">Metal-binding</keyword>
<keyword evidence="6 9" id="KW-0408">Iron</keyword>
<evidence type="ECO:0000256" key="1">
    <source>
        <dbReference type="ARBA" id="ARBA00006100"/>
    </source>
</evidence>
<dbReference type="InterPro" id="IPR004559">
    <property type="entry name" value="HemW-like"/>
</dbReference>